<keyword evidence="2" id="KW-1185">Reference proteome</keyword>
<dbReference type="AlphaFoldDB" id="A0AAV9C7A8"/>
<accession>A0AAV9C7A8</accession>
<dbReference type="InterPro" id="IPR045272">
    <property type="entry name" value="ANXUR1/2-like"/>
</dbReference>
<dbReference type="PANTHER" id="PTHR27003">
    <property type="entry name" value="OS07G0166700 PROTEIN"/>
    <property type="match status" value="1"/>
</dbReference>
<dbReference type="GO" id="GO:0004714">
    <property type="term" value="F:transmembrane receptor protein tyrosine kinase activity"/>
    <property type="evidence" value="ECO:0007669"/>
    <property type="project" value="InterPro"/>
</dbReference>
<evidence type="ECO:0000313" key="2">
    <source>
        <dbReference type="Proteomes" id="UP001180020"/>
    </source>
</evidence>
<keyword evidence="1" id="KW-0808">Transferase</keyword>
<reference evidence="1" key="2">
    <citation type="submission" date="2023-06" db="EMBL/GenBank/DDBJ databases">
        <authorList>
            <person name="Ma L."/>
            <person name="Liu K.-W."/>
            <person name="Li Z."/>
            <person name="Hsiao Y.-Y."/>
            <person name="Qi Y."/>
            <person name="Fu T."/>
            <person name="Tang G."/>
            <person name="Zhang D."/>
            <person name="Sun W.-H."/>
            <person name="Liu D.-K."/>
            <person name="Li Y."/>
            <person name="Chen G.-Z."/>
            <person name="Liu X.-D."/>
            <person name="Liao X.-Y."/>
            <person name="Jiang Y.-T."/>
            <person name="Yu X."/>
            <person name="Hao Y."/>
            <person name="Huang J."/>
            <person name="Zhao X.-W."/>
            <person name="Ke S."/>
            <person name="Chen Y.-Y."/>
            <person name="Wu W.-L."/>
            <person name="Hsu J.-L."/>
            <person name="Lin Y.-F."/>
            <person name="Huang M.-D."/>
            <person name="Li C.-Y."/>
            <person name="Huang L."/>
            <person name="Wang Z.-W."/>
            <person name="Zhao X."/>
            <person name="Zhong W.-Y."/>
            <person name="Peng D.-H."/>
            <person name="Ahmad S."/>
            <person name="Lan S."/>
            <person name="Zhang J.-S."/>
            <person name="Tsai W.-C."/>
            <person name="Van De Peer Y."/>
            <person name="Liu Z.-J."/>
        </authorList>
    </citation>
    <scope>NUCLEOTIDE SEQUENCE</scope>
    <source>
        <strain evidence="1">CP</strain>
        <tissue evidence="1">Leaves</tissue>
    </source>
</reference>
<gene>
    <name evidence="1" type="primary">HERK1</name>
    <name evidence="1" type="ORF">QJS10_CPB21g01787</name>
</gene>
<name>A0AAV9C7A8_ACOCL</name>
<dbReference type="Gene3D" id="1.10.510.10">
    <property type="entry name" value="Transferase(Phosphotransferase) domain 1"/>
    <property type="match status" value="1"/>
</dbReference>
<keyword evidence="1" id="KW-0418">Kinase</keyword>
<proteinExistence type="predicted"/>
<dbReference type="PANTHER" id="PTHR27003:SF88">
    <property type="entry name" value="RECEPTOR-LIKE PROTEIN KINASE THESEUS 1"/>
    <property type="match status" value="1"/>
</dbReference>
<sequence>MRIVALVILADWALHCKRKGTIDQIIDPNLKDDILPDSLEKFVEITEKCMAGQGIERPSMGDVLWNLEIALHLHDPVGKGEPISIPNYDEMMSSIVTTEDTVFSELRSLKGR</sequence>
<organism evidence="1 2">
    <name type="scientific">Acorus calamus</name>
    <name type="common">Sweet flag</name>
    <dbReference type="NCBI Taxonomy" id="4465"/>
    <lineage>
        <taxon>Eukaryota</taxon>
        <taxon>Viridiplantae</taxon>
        <taxon>Streptophyta</taxon>
        <taxon>Embryophyta</taxon>
        <taxon>Tracheophyta</taxon>
        <taxon>Spermatophyta</taxon>
        <taxon>Magnoliopsida</taxon>
        <taxon>Liliopsida</taxon>
        <taxon>Acoraceae</taxon>
        <taxon>Acorus</taxon>
    </lineage>
</organism>
<comment type="caution">
    <text evidence="1">The sequence shown here is derived from an EMBL/GenBank/DDBJ whole genome shotgun (WGS) entry which is preliminary data.</text>
</comment>
<protein>
    <submittedName>
        <fullName evidence="1">Receptor-like protein kinase HERK 1</fullName>
    </submittedName>
</protein>
<dbReference type="GO" id="GO:0005886">
    <property type="term" value="C:plasma membrane"/>
    <property type="evidence" value="ECO:0007669"/>
    <property type="project" value="TreeGrafter"/>
</dbReference>
<dbReference type="Proteomes" id="UP001180020">
    <property type="component" value="Unassembled WGS sequence"/>
</dbReference>
<keyword evidence="1" id="KW-0675">Receptor</keyword>
<reference evidence="1" key="1">
    <citation type="journal article" date="2023" name="Nat. Commun.">
        <title>Diploid and tetraploid genomes of Acorus and the evolution of monocots.</title>
        <authorList>
            <person name="Ma L."/>
            <person name="Liu K.W."/>
            <person name="Li Z."/>
            <person name="Hsiao Y.Y."/>
            <person name="Qi Y."/>
            <person name="Fu T."/>
            <person name="Tang G.D."/>
            <person name="Zhang D."/>
            <person name="Sun W.H."/>
            <person name="Liu D.K."/>
            <person name="Li Y."/>
            <person name="Chen G.Z."/>
            <person name="Liu X.D."/>
            <person name="Liao X.Y."/>
            <person name="Jiang Y.T."/>
            <person name="Yu X."/>
            <person name="Hao Y."/>
            <person name="Huang J."/>
            <person name="Zhao X.W."/>
            <person name="Ke S."/>
            <person name="Chen Y.Y."/>
            <person name="Wu W.L."/>
            <person name="Hsu J.L."/>
            <person name="Lin Y.F."/>
            <person name="Huang M.D."/>
            <person name="Li C.Y."/>
            <person name="Huang L."/>
            <person name="Wang Z.W."/>
            <person name="Zhao X."/>
            <person name="Zhong W.Y."/>
            <person name="Peng D.H."/>
            <person name="Ahmad S."/>
            <person name="Lan S."/>
            <person name="Zhang J.S."/>
            <person name="Tsai W.C."/>
            <person name="Van de Peer Y."/>
            <person name="Liu Z.J."/>
        </authorList>
    </citation>
    <scope>NUCLEOTIDE SEQUENCE</scope>
    <source>
        <strain evidence="1">CP</strain>
    </source>
</reference>
<dbReference type="EMBL" id="JAUJYO010000021">
    <property type="protein sequence ID" value="KAK1284592.1"/>
    <property type="molecule type" value="Genomic_DNA"/>
</dbReference>
<dbReference type="GO" id="GO:0009506">
    <property type="term" value="C:plasmodesma"/>
    <property type="evidence" value="ECO:0007669"/>
    <property type="project" value="TreeGrafter"/>
</dbReference>
<evidence type="ECO:0000313" key="1">
    <source>
        <dbReference type="EMBL" id="KAK1284592.1"/>
    </source>
</evidence>